<dbReference type="Proteomes" id="UP000243297">
    <property type="component" value="Unassembled WGS sequence"/>
</dbReference>
<feature type="transmembrane region" description="Helical" evidence="1">
    <location>
        <begin position="193"/>
        <end position="215"/>
    </location>
</feature>
<keyword evidence="1" id="KW-1133">Transmembrane helix</keyword>
<dbReference type="GO" id="GO:0006508">
    <property type="term" value="P:proteolysis"/>
    <property type="evidence" value="ECO:0007669"/>
    <property type="project" value="UniProtKB-KW"/>
</dbReference>
<accession>A0A1T4LM77</accession>
<keyword evidence="1" id="KW-0812">Transmembrane</keyword>
<feature type="transmembrane region" description="Helical" evidence="1">
    <location>
        <begin position="166"/>
        <end position="187"/>
    </location>
</feature>
<organism evidence="3 4">
    <name type="scientific">Anaerorhabdus furcosa</name>
    <dbReference type="NCBI Taxonomy" id="118967"/>
    <lineage>
        <taxon>Bacteria</taxon>
        <taxon>Bacillati</taxon>
        <taxon>Bacillota</taxon>
        <taxon>Erysipelotrichia</taxon>
        <taxon>Erysipelotrichales</taxon>
        <taxon>Erysipelotrichaceae</taxon>
        <taxon>Anaerorhabdus</taxon>
    </lineage>
</organism>
<reference evidence="4" key="1">
    <citation type="submission" date="2017-02" db="EMBL/GenBank/DDBJ databases">
        <authorList>
            <person name="Varghese N."/>
            <person name="Submissions S."/>
        </authorList>
    </citation>
    <scope>NUCLEOTIDE SEQUENCE [LARGE SCALE GENOMIC DNA]</scope>
    <source>
        <strain evidence="4">ATCC 25662</strain>
    </source>
</reference>
<protein>
    <submittedName>
        <fullName evidence="3">CAAX protease self-immunity</fullName>
    </submittedName>
</protein>
<evidence type="ECO:0000313" key="4">
    <source>
        <dbReference type="Proteomes" id="UP000243297"/>
    </source>
</evidence>
<feature type="transmembrane region" description="Helical" evidence="1">
    <location>
        <begin position="255"/>
        <end position="273"/>
    </location>
</feature>
<dbReference type="STRING" id="118967.SAMN02745191_0959"/>
<keyword evidence="1" id="KW-0472">Membrane</keyword>
<gene>
    <name evidence="3" type="ORF">SAMN02745191_0959</name>
</gene>
<proteinExistence type="predicted"/>
<dbReference type="InterPro" id="IPR003675">
    <property type="entry name" value="Rce1/LyrA-like_dom"/>
</dbReference>
<evidence type="ECO:0000259" key="2">
    <source>
        <dbReference type="Pfam" id="PF02517"/>
    </source>
</evidence>
<feature type="transmembrane region" description="Helical" evidence="1">
    <location>
        <begin position="72"/>
        <end position="98"/>
    </location>
</feature>
<dbReference type="GO" id="GO:0080120">
    <property type="term" value="P:CAAX-box protein maturation"/>
    <property type="evidence" value="ECO:0007669"/>
    <property type="project" value="UniProtKB-ARBA"/>
</dbReference>
<dbReference type="InterPro" id="IPR042150">
    <property type="entry name" value="MmRce1-like"/>
</dbReference>
<keyword evidence="4" id="KW-1185">Reference proteome</keyword>
<feature type="domain" description="CAAX prenyl protease 2/Lysostaphin resistance protein A-like" evidence="2">
    <location>
        <begin position="132"/>
        <end position="233"/>
    </location>
</feature>
<dbReference type="EMBL" id="FUWY01000002">
    <property type="protein sequence ID" value="SJZ55697.1"/>
    <property type="molecule type" value="Genomic_DNA"/>
</dbReference>
<keyword evidence="3" id="KW-0645">Protease</keyword>
<feature type="transmembrane region" description="Helical" evidence="1">
    <location>
        <begin position="32"/>
        <end position="51"/>
    </location>
</feature>
<feature type="transmembrane region" description="Helical" evidence="1">
    <location>
        <begin position="118"/>
        <end position="139"/>
    </location>
</feature>
<name>A0A1T4LM77_9FIRM</name>
<feature type="transmembrane region" description="Helical" evidence="1">
    <location>
        <begin position="224"/>
        <end position="243"/>
    </location>
</feature>
<dbReference type="Pfam" id="PF02517">
    <property type="entry name" value="Rce1-like"/>
    <property type="match status" value="1"/>
</dbReference>
<evidence type="ECO:0000256" key="1">
    <source>
        <dbReference type="SAM" id="Phobius"/>
    </source>
</evidence>
<dbReference type="OrthoDB" id="9777755at2"/>
<dbReference type="PANTHER" id="PTHR35797">
    <property type="entry name" value="PROTEASE-RELATED"/>
    <property type="match status" value="1"/>
</dbReference>
<dbReference type="AlphaFoldDB" id="A0A1T4LM77"/>
<keyword evidence="3" id="KW-0378">Hydrolase</keyword>
<feature type="transmembrane region" description="Helical" evidence="1">
    <location>
        <begin position="7"/>
        <end position="26"/>
    </location>
</feature>
<evidence type="ECO:0000313" key="3">
    <source>
        <dbReference type="EMBL" id="SJZ55697.1"/>
    </source>
</evidence>
<dbReference type="RefSeq" id="WP_078711384.1">
    <property type="nucleotide sequence ID" value="NZ_FUWY01000002.1"/>
</dbReference>
<dbReference type="PANTHER" id="PTHR35797:SF1">
    <property type="entry name" value="PROTEASE"/>
    <property type="match status" value="1"/>
</dbReference>
<dbReference type="GO" id="GO:0004175">
    <property type="term" value="F:endopeptidase activity"/>
    <property type="evidence" value="ECO:0007669"/>
    <property type="project" value="UniProtKB-ARBA"/>
</dbReference>
<sequence>MKLEKKRILLFLIFILIFLTPLSILYSKSENTFLLTILMLTPMISSLLTRLSTKEGFRNLNIKPDFKKNWKLYIKAYFLPPFLMIIGATIFFLLFQNLFNPLQSKYAINLGVVSDSEYSLKLAVIIPIAILINPIAGLIQCFGEEFAWRGYLLTKLVYVFGERKGVLINGILWGLWHSPIILTGFNYGKENSVLGVFAMILFCIVIGNICSYLFLKSKSVIAPTIFHASLNAIDLYAPASLFMRVKPNLFIGPNPVGIIGGIGFIGYSIFLCFKYKNLNKMS</sequence>